<protein>
    <recommendedName>
        <fullName evidence="8">Peptidase M50 domain-containing protein</fullName>
    </recommendedName>
</protein>
<evidence type="ECO:0000256" key="1">
    <source>
        <dbReference type="ARBA" id="ARBA00001947"/>
    </source>
</evidence>
<evidence type="ECO:0000256" key="4">
    <source>
        <dbReference type="ARBA" id="ARBA00022692"/>
    </source>
</evidence>
<organism evidence="9 10">
    <name type="scientific">Terribacillus aidingensis</name>
    <dbReference type="NCBI Taxonomy" id="586416"/>
    <lineage>
        <taxon>Bacteria</taxon>
        <taxon>Bacillati</taxon>
        <taxon>Bacillota</taxon>
        <taxon>Bacilli</taxon>
        <taxon>Bacillales</taxon>
        <taxon>Bacillaceae</taxon>
        <taxon>Terribacillus</taxon>
    </lineage>
</organism>
<evidence type="ECO:0000256" key="7">
    <source>
        <dbReference type="SAM" id="Phobius"/>
    </source>
</evidence>
<evidence type="ECO:0000256" key="5">
    <source>
        <dbReference type="ARBA" id="ARBA00022989"/>
    </source>
</evidence>
<gene>
    <name evidence="9" type="ORF">SAMN05421503_2870</name>
</gene>
<dbReference type="InterPro" id="IPR008915">
    <property type="entry name" value="Peptidase_M50"/>
</dbReference>
<dbReference type="GO" id="GO:0006508">
    <property type="term" value="P:proteolysis"/>
    <property type="evidence" value="ECO:0007669"/>
    <property type="project" value="InterPro"/>
</dbReference>
<evidence type="ECO:0000256" key="3">
    <source>
        <dbReference type="ARBA" id="ARBA00007931"/>
    </source>
</evidence>
<feature type="domain" description="Peptidase M50" evidence="8">
    <location>
        <begin position="42"/>
        <end position="212"/>
    </location>
</feature>
<keyword evidence="4 7" id="KW-0812">Transmembrane</keyword>
<evidence type="ECO:0000313" key="9">
    <source>
        <dbReference type="EMBL" id="SNZ16145.1"/>
    </source>
</evidence>
<comment type="subcellular location">
    <subcellularLocation>
        <location evidence="2">Membrane</location>
        <topology evidence="2">Multi-pass membrane protein</topology>
    </subcellularLocation>
</comment>
<evidence type="ECO:0000256" key="2">
    <source>
        <dbReference type="ARBA" id="ARBA00004141"/>
    </source>
</evidence>
<keyword evidence="6 7" id="KW-0472">Membrane</keyword>
<accession>A0A285P338</accession>
<proteinExistence type="inferred from homology"/>
<dbReference type="RefSeq" id="WP_097043091.1">
    <property type="nucleotide sequence ID" value="NZ_OBEK01000004.1"/>
</dbReference>
<dbReference type="OrthoDB" id="2445542at2"/>
<keyword evidence="10" id="KW-1185">Reference proteome</keyword>
<dbReference type="EMBL" id="OBEK01000004">
    <property type="protein sequence ID" value="SNZ16145.1"/>
    <property type="molecule type" value="Genomic_DNA"/>
</dbReference>
<dbReference type="Proteomes" id="UP000219356">
    <property type="component" value="Unassembled WGS sequence"/>
</dbReference>
<dbReference type="PROSITE" id="PS51257">
    <property type="entry name" value="PROKAR_LIPOPROTEIN"/>
    <property type="match status" value="1"/>
</dbReference>
<comment type="similarity">
    <text evidence="3">Belongs to the peptidase M50B family.</text>
</comment>
<feature type="transmembrane region" description="Helical" evidence="7">
    <location>
        <begin position="111"/>
        <end position="134"/>
    </location>
</feature>
<evidence type="ECO:0000259" key="8">
    <source>
        <dbReference type="Pfam" id="PF02163"/>
    </source>
</evidence>
<evidence type="ECO:0000313" key="10">
    <source>
        <dbReference type="Proteomes" id="UP000219356"/>
    </source>
</evidence>
<name>A0A285P338_9BACI</name>
<keyword evidence="5 7" id="KW-1133">Transmembrane helix</keyword>
<evidence type="ECO:0000256" key="6">
    <source>
        <dbReference type="ARBA" id="ARBA00023136"/>
    </source>
</evidence>
<feature type="transmembrane region" description="Helical" evidence="7">
    <location>
        <begin position="32"/>
        <end position="50"/>
    </location>
</feature>
<reference evidence="10" key="1">
    <citation type="submission" date="2017-09" db="EMBL/GenBank/DDBJ databases">
        <authorList>
            <person name="Varghese N."/>
            <person name="Submissions S."/>
        </authorList>
    </citation>
    <scope>NUCLEOTIDE SEQUENCE [LARGE SCALE GENOMIC DNA]</scope>
    <source>
        <strain evidence="10">CGMCC 1.8913</strain>
    </source>
</reference>
<sequence>MLRRPLFGSILAVCLLAGACFLLPNLQADIYLMIQLGIAAFWAIALHELGHVIGGKLMGMDFGYFVVGPFHIGKGRKGIRVRENRSWGLVGGVALMLPAPSRTEERHRKDLAMMTISGPVMSLSLSLLTLAIWQLTEIDFFRTCSLFHGVILLATILPLPNGAFQTDGAAFYHILRKTKIGICKIQSAKLMGEMYGSKRPAQWSASMYKECRKKMENTAELKDIFVEVMFVFYIEADKEGIKPAIERLFKQFEIKPNKQLSVYYGPFLEWRMLADALSASVNEEKLQQYAAGVSSLSEGTYSRMQAMLACSKHKEALAYTKEAFKAYETVRGFGVLEREWTRMLANRIRKSAEQAVS</sequence>
<dbReference type="AlphaFoldDB" id="A0A285P338"/>
<dbReference type="GO" id="GO:0016020">
    <property type="term" value="C:membrane"/>
    <property type="evidence" value="ECO:0007669"/>
    <property type="project" value="UniProtKB-SubCell"/>
</dbReference>
<dbReference type="Pfam" id="PF02163">
    <property type="entry name" value="Peptidase_M50"/>
    <property type="match status" value="1"/>
</dbReference>
<comment type="cofactor">
    <cofactor evidence="1">
        <name>Zn(2+)</name>
        <dbReference type="ChEBI" id="CHEBI:29105"/>
    </cofactor>
</comment>